<keyword evidence="2" id="KW-1185">Reference proteome</keyword>
<dbReference type="AlphaFoldDB" id="A0A392UTQ9"/>
<protein>
    <submittedName>
        <fullName evidence="1">Uncharacterized protein</fullName>
    </submittedName>
</protein>
<dbReference type="EMBL" id="LXQA010968453">
    <property type="protein sequence ID" value="MCI79197.1"/>
    <property type="molecule type" value="Genomic_DNA"/>
</dbReference>
<dbReference type="Proteomes" id="UP000265520">
    <property type="component" value="Unassembled WGS sequence"/>
</dbReference>
<name>A0A392UTQ9_9FABA</name>
<feature type="non-terminal residue" evidence="1">
    <location>
        <position position="1"/>
    </location>
</feature>
<evidence type="ECO:0000313" key="1">
    <source>
        <dbReference type="EMBL" id="MCI79197.1"/>
    </source>
</evidence>
<organism evidence="1 2">
    <name type="scientific">Trifolium medium</name>
    <dbReference type="NCBI Taxonomy" id="97028"/>
    <lineage>
        <taxon>Eukaryota</taxon>
        <taxon>Viridiplantae</taxon>
        <taxon>Streptophyta</taxon>
        <taxon>Embryophyta</taxon>
        <taxon>Tracheophyta</taxon>
        <taxon>Spermatophyta</taxon>
        <taxon>Magnoliopsida</taxon>
        <taxon>eudicotyledons</taxon>
        <taxon>Gunneridae</taxon>
        <taxon>Pentapetalae</taxon>
        <taxon>rosids</taxon>
        <taxon>fabids</taxon>
        <taxon>Fabales</taxon>
        <taxon>Fabaceae</taxon>
        <taxon>Papilionoideae</taxon>
        <taxon>50 kb inversion clade</taxon>
        <taxon>NPAAA clade</taxon>
        <taxon>Hologalegina</taxon>
        <taxon>IRL clade</taxon>
        <taxon>Trifolieae</taxon>
        <taxon>Trifolium</taxon>
    </lineage>
</organism>
<proteinExistence type="predicted"/>
<evidence type="ECO:0000313" key="2">
    <source>
        <dbReference type="Proteomes" id="UP000265520"/>
    </source>
</evidence>
<sequence>NPAPAKKTAGVHEVSETTALASQVAQLSNMIKTFMTTPVKTTAEPEPVKVVTFVYCGGGHLFEDCPGNPVSVNYV</sequence>
<accession>A0A392UTQ9</accession>
<reference evidence="1 2" key="1">
    <citation type="journal article" date="2018" name="Front. Plant Sci.">
        <title>Red Clover (Trifolium pratense) and Zigzag Clover (T. medium) - A Picture of Genomic Similarities and Differences.</title>
        <authorList>
            <person name="Dluhosova J."/>
            <person name="Istvanek J."/>
            <person name="Nedelnik J."/>
            <person name="Repkova J."/>
        </authorList>
    </citation>
    <scope>NUCLEOTIDE SEQUENCE [LARGE SCALE GENOMIC DNA]</scope>
    <source>
        <strain evidence="2">cv. 10/8</strain>
        <tissue evidence="1">Leaf</tissue>
    </source>
</reference>
<comment type="caution">
    <text evidence="1">The sequence shown here is derived from an EMBL/GenBank/DDBJ whole genome shotgun (WGS) entry which is preliminary data.</text>
</comment>
<feature type="non-terminal residue" evidence="1">
    <location>
        <position position="75"/>
    </location>
</feature>